<dbReference type="Pfam" id="PF04390">
    <property type="entry name" value="LptE"/>
    <property type="match status" value="1"/>
</dbReference>
<organism evidence="1 2">
    <name type="scientific">Devosia albogilva</name>
    <dbReference type="NCBI Taxonomy" id="429726"/>
    <lineage>
        <taxon>Bacteria</taxon>
        <taxon>Pseudomonadati</taxon>
        <taxon>Pseudomonadota</taxon>
        <taxon>Alphaproteobacteria</taxon>
        <taxon>Hyphomicrobiales</taxon>
        <taxon>Devosiaceae</taxon>
        <taxon>Devosia</taxon>
    </lineage>
</organism>
<evidence type="ECO:0000313" key="2">
    <source>
        <dbReference type="Proteomes" id="UP001597521"/>
    </source>
</evidence>
<dbReference type="InterPro" id="IPR007485">
    <property type="entry name" value="LPS_assembly_LptE"/>
</dbReference>
<name>A0ABW5QJG5_9HYPH</name>
<keyword evidence="2" id="KW-1185">Reference proteome</keyword>
<dbReference type="Gene3D" id="3.30.160.150">
    <property type="entry name" value="Lipoprotein like domain"/>
    <property type="match status" value="1"/>
</dbReference>
<accession>A0ABW5QJG5</accession>
<dbReference type="Proteomes" id="UP001597521">
    <property type="component" value="Unassembled WGS sequence"/>
</dbReference>
<reference evidence="2" key="1">
    <citation type="journal article" date="2019" name="Int. J. Syst. Evol. Microbiol.">
        <title>The Global Catalogue of Microorganisms (GCM) 10K type strain sequencing project: providing services to taxonomists for standard genome sequencing and annotation.</title>
        <authorList>
            <consortium name="The Broad Institute Genomics Platform"/>
            <consortium name="The Broad Institute Genome Sequencing Center for Infectious Disease"/>
            <person name="Wu L."/>
            <person name="Ma J."/>
        </authorList>
    </citation>
    <scope>NUCLEOTIDE SEQUENCE [LARGE SCALE GENOMIC DNA]</scope>
    <source>
        <strain evidence="2">CCM 7427</strain>
    </source>
</reference>
<dbReference type="RefSeq" id="WP_386832841.1">
    <property type="nucleotide sequence ID" value="NZ_JBHUNP010000001.1"/>
</dbReference>
<gene>
    <name evidence="1" type="primary">lptE</name>
    <name evidence="1" type="ORF">ACFSX5_08485</name>
</gene>
<sequence length="170" mass="17830">MWWSSGFRSLAFATALVAVAVPLAGCSFSPVYGGAGALAGQQTLALNYAEPSGRLEQIIYQELRLRLGSSEAPDAPKARVTVVSVATDPTLAETNTILMNDARRVMVTANLTITRPGEARPLTITRVATADYVSTNQVLAANAAADEAAERAAKAVAESLRLALLADLSR</sequence>
<comment type="caution">
    <text evidence="1">The sequence shown here is derived from an EMBL/GenBank/DDBJ whole genome shotgun (WGS) entry which is preliminary data.</text>
</comment>
<keyword evidence="1" id="KW-0449">Lipoprotein</keyword>
<protein>
    <submittedName>
        <fullName evidence="1">LPS assembly lipoprotein LptE</fullName>
    </submittedName>
</protein>
<proteinExistence type="predicted"/>
<evidence type="ECO:0000313" key="1">
    <source>
        <dbReference type="EMBL" id="MFD2647825.1"/>
    </source>
</evidence>
<dbReference type="EMBL" id="JBHUNP010000001">
    <property type="protein sequence ID" value="MFD2647825.1"/>
    <property type="molecule type" value="Genomic_DNA"/>
</dbReference>